<dbReference type="PANTHER" id="PTHR34011">
    <property type="entry name" value="PHYCOBILISOME 32.1 KDA LINKER POLYPEPTIDE, PHYCOCYANIN-ASSOCIATED, ROD 2-RELATED"/>
    <property type="match status" value="1"/>
</dbReference>
<keyword evidence="10" id="KW-1185">Reference proteome</keyword>
<evidence type="ECO:0000256" key="3">
    <source>
        <dbReference type="ARBA" id="ARBA00022738"/>
    </source>
</evidence>
<dbReference type="EMBL" id="JADEXP010000010">
    <property type="protein sequence ID" value="MBE9065511.1"/>
    <property type="molecule type" value="Genomic_DNA"/>
</dbReference>
<organism evidence="9 10">
    <name type="scientific">Leptolyngbya cf. ectocarpi LEGE 11479</name>
    <dbReference type="NCBI Taxonomy" id="1828722"/>
    <lineage>
        <taxon>Bacteria</taxon>
        <taxon>Bacillati</taxon>
        <taxon>Cyanobacteriota</taxon>
        <taxon>Cyanophyceae</taxon>
        <taxon>Leptolyngbyales</taxon>
        <taxon>Leptolyngbyaceae</taxon>
        <taxon>Leptolyngbya group</taxon>
        <taxon>Leptolyngbya</taxon>
    </lineage>
</organism>
<protein>
    <submittedName>
        <fullName evidence="9">Phycobilisome rod-core linker polypeptide</fullName>
    </submittedName>
</protein>
<keyword evidence="2" id="KW-0042">Antenna complex</keyword>
<feature type="transmembrane region" description="Helical" evidence="7">
    <location>
        <begin position="217"/>
        <end position="243"/>
    </location>
</feature>
<evidence type="ECO:0000256" key="7">
    <source>
        <dbReference type="SAM" id="Phobius"/>
    </source>
</evidence>
<sequence length="246" mass="27897">MTLPLLSYPSNCQNQRVNGFEVAGDEQPRIFSTTISPDSQAVENLIRAAYRRIFNEQQMLVSHRDRFLESQLRSSQITVRDFIRSLLLSDSFRRLNYECSNNYRFVDMCVQRVLGRQVYDQRETLAWSIVLATEGIQGFVDALLNSDEYMNNYGEDTVPYQRRRILPQQAMGEVPFERMPRYGSDHLEKLTALGNDFSATGGESGYYGLPPAQLSKIGAAITVAGAVLLSGGLIVVILSWFGWFKI</sequence>
<dbReference type="Pfam" id="PF00427">
    <property type="entry name" value="PBS_linker_poly"/>
    <property type="match status" value="1"/>
</dbReference>
<evidence type="ECO:0000313" key="9">
    <source>
        <dbReference type="EMBL" id="MBE9065511.1"/>
    </source>
</evidence>
<keyword evidence="4" id="KW-0793">Thylakoid</keyword>
<reference evidence="9" key="1">
    <citation type="submission" date="2020-10" db="EMBL/GenBank/DDBJ databases">
        <authorList>
            <person name="Castelo-Branco R."/>
            <person name="Eusebio N."/>
            <person name="Adriana R."/>
            <person name="Vieira A."/>
            <person name="Brugerolle De Fraissinette N."/>
            <person name="Rezende De Castro R."/>
            <person name="Schneider M.P."/>
            <person name="Vasconcelos V."/>
            <person name="Leao P.N."/>
        </authorList>
    </citation>
    <scope>NUCLEOTIDE SEQUENCE</scope>
    <source>
        <strain evidence="9">LEGE 11479</strain>
    </source>
</reference>
<dbReference type="InterPro" id="IPR038255">
    <property type="entry name" value="PBS_linker_sf"/>
</dbReference>
<keyword evidence="7" id="KW-1133">Transmembrane helix</keyword>
<dbReference type="RefSeq" id="WP_193990534.1">
    <property type="nucleotide sequence ID" value="NZ_JADEXP010000010.1"/>
</dbReference>
<keyword evidence="7" id="KW-0812">Transmembrane</keyword>
<dbReference type="GO" id="GO:0012505">
    <property type="term" value="C:endomembrane system"/>
    <property type="evidence" value="ECO:0007669"/>
    <property type="project" value="UniProtKB-SubCell"/>
</dbReference>
<evidence type="ECO:0000256" key="6">
    <source>
        <dbReference type="PROSITE-ProRule" id="PRU00775"/>
    </source>
</evidence>
<dbReference type="GO" id="GO:0030089">
    <property type="term" value="C:phycobilisome"/>
    <property type="evidence" value="ECO:0007669"/>
    <property type="project" value="UniProtKB-UniRule"/>
</dbReference>
<evidence type="ECO:0000259" key="8">
    <source>
        <dbReference type="PROSITE" id="PS51445"/>
    </source>
</evidence>
<dbReference type="GO" id="GO:0015979">
    <property type="term" value="P:photosynthesis"/>
    <property type="evidence" value="ECO:0007669"/>
    <property type="project" value="InterPro"/>
</dbReference>
<proteinExistence type="inferred from homology"/>
<dbReference type="InterPro" id="IPR001297">
    <property type="entry name" value="PBS_linker_dom"/>
</dbReference>
<evidence type="ECO:0000313" key="10">
    <source>
        <dbReference type="Proteomes" id="UP000615026"/>
    </source>
</evidence>
<comment type="subcellular location">
    <subcellularLocation>
        <location evidence="1">Endomembrane system</location>
    </subcellularLocation>
</comment>
<dbReference type="Proteomes" id="UP000615026">
    <property type="component" value="Unassembled WGS sequence"/>
</dbReference>
<dbReference type="Gene3D" id="1.10.3130.20">
    <property type="entry name" value="Phycobilisome linker domain"/>
    <property type="match status" value="1"/>
</dbReference>
<keyword evidence="3 6" id="KW-0605">Phycobilisome</keyword>
<feature type="domain" description="PBS-linker" evidence="8">
    <location>
        <begin position="11"/>
        <end position="190"/>
    </location>
</feature>
<comment type="caution">
    <text evidence="9">The sequence shown here is derived from an EMBL/GenBank/DDBJ whole genome shotgun (WGS) entry which is preliminary data.</text>
</comment>
<gene>
    <name evidence="9" type="ORF">IQ260_02460</name>
</gene>
<keyword evidence="5 7" id="KW-0472">Membrane</keyword>
<dbReference type="PROSITE" id="PS51445">
    <property type="entry name" value="PBS_LINKER"/>
    <property type="match status" value="1"/>
</dbReference>
<name>A0A928X0B1_LEPEC</name>
<accession>A0A928X0B1</accession>
<dbReference type="AlphaFoldDB" id="A0A928X0B1"/>
<comment type="similarity">
    <text evidence="6">Belongs to the phycobilisome linker protein family.</text>
</comment>
<evidence type="ECO:0000256" key="2">
    <source>
        <dbReference type="ARBA" id="ARBA00022549"/>
    </source>
</evidence>
<evidence type="ECO:0000256" key="5">
    <source>
        <dbReference type="ARBA" id="ARBA00023136"/>
    </source>
</evidence>
<evidence type="ECO:0000256" key="1">
    <source>
        <dbReference type="ARBA" id="ARBA00004308"/>
    </source>
</evidence>
<evidence type="ECO:0000256" key="4">
    <source>
        <dbReference type="ARBA" id="ARBA00023078"/>
    </source>
</evidence>